<dbReference type="PRINTS" id="PR00252">
    <property type="entry name" value="NRIONCHANNEL"/>
</dbReference>
<protein>
    <recommendedName>
        <fullName evidence="10">Nicotinic acetylcholine receptor alpha 5 subunit</fullName>
    </recommendedName>
</protein>
<name>A0AAV2PYU2_MEGNR</name>
<dbReference type="Pfam" id="PF02932">
    <property type="entry name" value="Neur_chan_memb"/>
    <property type="match status" value="1"/>
</dbReference>
<evidence type="ECO:0000256" key="5">
    <source>
        <dbReference type="RuleBase" id="RU000687"/>
    </source>
</evidence>
<feature type="transmembrane region" description="Helical" evidence="5">
    <location>
        <begin position="170"/>
        <end position="192"/>
    </location>
</feature>
<comment type="caution">
    <text evidence="5">Lacks conserved residue(s) required for the propagation of feature annotation.</text>
</comment>
<dbReference type="InterPro" id="IPR006201">
    <property type="entry name" value="Neur_channel"/>
</dbReference>
<accession>A0AAV2PYU2</accession>
<feature type="domain" description="Neurotransmitter-gated ion-channel ligand-binding" evidence="6">
    <location>
        <begin position="2"/>
        <end position="166"/>
    </location>
</feature>
<evidence type="ECO:0000313" key="9">
    <source>
        <dbReference type="Proteomes" id="UP001497623"/>
    </source>
</evidence>
<dbReference type="InterPro" id="IPR036719">
    <property type="entry name" value="Neuro-gated_channel_TM_sf"/>
</dbReference>
<comment type="caution">
    <text evidence="8">The sequence shown here is derived from an EMBL/GenBank/DDBJ whole genome shotgun (WGS) entry which is preliminary data.</text>
</comment>
<reference evidence="8 9" key="1">
    <citation type="submission" date="2024-05" db="EMBL/GenBank/DDBJ databases">
        <authorList>
            <person name="Wallberg A."/>
        </authorList>
    </citation>
    <scope>NUCLEOTIDE SEQUENCE [LARGE SCALE GENOMIC DNA]</scope>
</reference>
<evidence type="ECO:0000313" key="8">
    <source>
        <dbReference type="EMBL" id="CAL4066394.1"/>
    </source>
</evidence>
<keyword evidence="5" id="KW-0813">Transport</keyword>
<dbReference type="InterPro" id="IPR006202">
    <property type="entry name" value="Neur_chan_lig-bd"/>
</dbReference>
<sequence>DTRSQRLKTNTEVIMKWHDDALEWNPANYTGVEAIRVPWMDIWAPDIILKNVAAGGYQDAIINTNAIIFYTGEVELLSHSIFTSLCNLDLQWYPFDQQYCALVFHSWTYDHTQIQMTAGPADLSRFAENPEYFLEDFFHIKRKVKSPCCPEPFSSITYEIQIQRRTVFSLFFFILPGILINICAILVFSLPAETNEKIMLGISSMLAMMVFIMAMTERLTPVEKLPLAGLYYGVCIVMITLNITCSVFILNLNWTGHRGYEVAPWLRKSIWKLSKWIRMRVPHVVRESWKLDPEDDFEDYDEGSDMDYDDKDENNLRGPQMNNVFNTKMNLHMYATPLE</sequence>
<dbReference type="SUPFAM" id="SSF90112">
    <property type="entry name" value="Neurotransmitter-gated ion-channel transmembrane pore"/>
    <property type="match status" value="1"/>
</dbReference>
<feature type="transmembrane region" description="Helical" evidence="5">
    <location>
        <begin position="198"/>
        <end position="216"/>
    </location>
</feature>
<dbReference type="PROSITE" id="PS00236">
    <property type="entry name" value="NEUROTR_ION_CHANNEL"/>
    <property type="match status" value="1"/>
</dbReference>
<dbReference type="FunFam" id="2.70.170.10:FF:000028">
    <property type="entry name" value="AcetylCholine Receptor"/>
    <property type="match status" value="1"/>
</dbReference>
<dbReference type="PANTHER" id="PTHR18945">
    <property type="entry name" value="NEUROTRANSMITTER GATED ION CHANNEL"/>
    <property type="match status" value="1"/>
</dbReference>
<dbReference type="AlphaFoldDB" id="A0AAV2PYU2"/>
<evidence type="ECO:0008006" key="10">
    <source>
        <dbReference type="Google" id="ProtNLM"/>
    </source>
</evidence>
<dbReference type="Gene3D" id="2.70.170.10">
    <property type="entry name" value="Neurotransmitter-gated ion-channel ligand-binding domain"/>
    <property type="match status" value="1"/>
</dbReference>
<dbReference type="CDD" id="cd19051">
    <property type="entry name" value="LGIC_TM_cation"/>
    <property type="match status" value="1"/>
</dbReference>
<feature type="non-terminal residue" evidence="8">
    <location>
        <position position="1"/>
    </location>
</feature>
<evidence type="ECO:0000259" key="7">
    <source>
        <dbReference type="Pfam" id="PF02932"/>
    </source>
</evidence>
<keyword evidence="2 5" id="KW-0812">Transmembrane</keyword>
<keyword evidence="3 5" id="KW-1133">Transmembrane helix</keyword>
<dbReference type="InterPro" id="IPR038050">
    <property type="entry name" value="Neuro_actylchol_rec"/>
</dbReference>
<dbReference type="Gene3D" id="1.20.58.390">
    <property type="entry name" value="Neurotransmitter-gated ion-channel transmembrane domain"/>
    <property type="match status" value="1"/>
</dbReference>
<comment type="similarity">
    <text evidence="5">Belongs to the ligand-gated ion channel (TC 1.A.9) family.</text>
</comment>
<dbReference type="InterPro" id="IPR006029">
    <property type="entry name" value="Neurotrans-gated_channel_TM"/>
</dbReference>
<evidence type="ECO:0000256" key="1">
    <source>
        <dbReference type="ARBA" id="ARBA00004141"/>
    </source>
</evidence>
<evidence type="ECO:0000256" key="3">
    <source>
        <dbReference type="ARBA" id="ARBA00022989"/>
    </source>
</evidence>
<evidence type="ECO:0000256" key="4">
    <source>
        <dbReference type="ARBA" id="ARBA00023136"/>
    </source>
</evidence>
<dbReference type="GO" id="GO:0005230">
    <property type="term" value="F:extracellular ligand-gated monoatomic ion channel activity"/>
    <property type="evidence" value="ECO:0007669"/>
    <property type="project" value="InterPro"/>
</dbReference>
<dbReference type="GO" id="GO:0004888">
    <property type="term" value="F:transmembrane signaling receptor activity"/>
    <property type="evidence" value="ECO:0007669"/>
    <property type="project" value="InterPro"/>
</dbReference>
<keyword evidence="5" id="KW-0407">Ion channel</keyword>
<feature type="transmembrane region" description="Helical" evidence="5">
    <location>
        <begin position="228"/>
        <end position="250"/>
    </location>
</feature>
<organism evidence="8 9">
    <name type="scientific">Meganyctiphanes norvegica</name>
    <name type="common">Northern krill</name>
    <name type="synonym">Thysanopoda norvegica</name>
    <dbReference type="NCBI Taxonomy" id="48144"/>
    <lineage>
        <taxon>Eukaryota</taxon>
        <taxon>Metazoa</taxon>
        <taxon>Ecdysozoa</taxon>
        <taxon>Arthropoda</taxon>
        <taxon>Crustacea</taxon>
        <taxon>Multicrustacea</taxon>
        <taxon>Malacostraca</taxon>
        <taxon>Eumalacostraca</taxon>
        <taxon>Eucarida</taxon>
        <taxon>Euphausiacea</taxon>
        <taxon>Euphausiidae</taxon>
        <taxon>Meganyctiphanes</taxon>
    </lineage>
</organism>
<evidence type="ECO:0000259" key="6">
    <source>
        <dbReference type="Pfam" id="PF02931"/>
    </source>
</evidence>
<dbReference type="Proteomes" id="UP001497623">
    <property type="component" value="Unassembled WGS sequence"/>
</dbReference>
<comment type="subcellular location">
    <subcellularLocation>
        <location evidence="1">Membrane</location>
        <topology evidence="1">Multi-pass membrane protein</topology>
    </subcellularLocation>
</comment>
<dbReference type="GO" id="GO:0016020">
    <property type="term" value="C:membrane"/>
    <property type="evidence" value="ECO:0007669"/>
    <property type="project" value="UniProtKB-SubCell"/>
</dbReference>
<evidence type="ECO:0000256" key="2">
    <source>
        <dbReference type="ARBA" id="ARBA00022692"/>
    </source>
</evidence>
<dbReference type="SUPFAM" id="SSF63712">
    <property type="entry name" value="Nicotinic receptor ligand binding domain-like"/>
    <property type="match status" value="1"/>
</dbReference>
<proteinExistence type="inferred from homology"/>
<feature type="domain" description="Neurotransmitter-gated ion-channel transmembrane" evidence="7">
    <location>
        <begin position="174"/>
        <end position="320"/>
    </location>
</feature>
<keyword evidence="4 5" id="KW-0472">Membrane</keyword>
<feature type="non-terminal residue" evidence="8">
    <location>
        <position position="339"/>
    </location>
</feature>
<dbReference type="InterPro" id="IPR018000">
    <property type="entry name" value="Neurotransmitter_ion_chnl_CS"/>
</dbReference>
<gene>
    <name evidence="8" type="ORF">MNOR_LOCUS5641</name>
</gene>
<keyword evidence="5" id="KW-0406">Ion transport</keyword>
<keyword evidence="9" id="KW-1185">Reference proteome</keyword>
<dbReference type="EMBL" id="CAXKWB010002211">
    <property type="protein sequence ID" value="CAL4066394.1"/>
    <property type="molecule type" value="Genomic_DNA"/>
</dbReference>
<dbReference type="InterPro" id="IPR036734">
    <property type="entry name" value="Neur_chan_lig-bd_sf"/>
</dbReference>
<dbReference type="Pfam" id="PF02931">
    <property type="entry name" value="Neur_chan_LBD"/>
    <property type="match status" value="1"/>
</dbReference>